<dbReference type="Pfam" id="PF00847">
    <property type="entry name" value="AP2"/>
    <property type="match status" value="1"/>
</dbReference>
<comment type="caution">
    <text evidence="12">The sequence shown here is derived from an EMBL/GenBank/DDBJ whole genome shotgun (WGS) entry which is preliminary data.</text>
</comment>
<keyword evidence="6" id="KW-0010">Activator</keyword>
<keyword evidence="4" id="KW-0805">Transcription regulation</keyword>
<dbReference type="AlphaFoldDB" id="A0A8S0PBG4"/>
<dbReference type="SMART" id="SM00380">
    <property type="entry name" value="AP2"/>
    <property type="match status" value="1"/>
</dbReference>
<feature type="domain" description="AP2/ERF" evidence="11">
    <location>
        <begin position="136"/>
        <end position="193"/>
    </location>
</feature>
<evidence type="ECO:0000256" key="8">
    <source>
        <dbReference type="ARBA" id="ARBA00023242"/>
    </source>
</evidence>
<dbReference type="InterPro" id="IPR036955">
    <property type="entry name" value="AP2/ERF_dom_sf"/>
</dbReference>
<dbReference type="GO" id="GO:0005634">
    <property type="term" value="C:nucleus"/>
    <property type="evidence" value="ECO:0007669"/>
    <property type="project" value="UniProtKB-SubCell"/>
</dbReference>
<dbReference type="GO" id="GO:0006952">
    <property type="term" value="P:defense response"/>
    <property type="evidence" value="ECO:0007669"/>
    <property type="project" value="UniProtKB-KW"/>
</dbReference>
<keyword evidence="3" id="KW-0611">Plant defense</keyword>
<name>A0A8S0PBG4_OLEEU</name>
<dbReference type="PANTHER" id="PTHR31657">
    <property type="entry name" value="ETHYLENE-RESPONSIVE TRANSCRIPTION FACTOR ERF061"/>
    <property type="match status" value="1"/>
</dbReference>
<dbReference type="GO" id="GO:0000976">
    <property type="term" value="F:transcription cis-regulatory region binding"/>
    <property type="evidence" value="ECO:0007669"/>
    <property type="project" value="UniProtKB-ARBA"/>
</dbReference>
<dbReference type="GO" id="GO:0009873">
    <property type="term" value="P:ethylene-activated signaling pathway"/>
    <property type="evidence" value="ECO:0007669"/>
    <property type="project" value="UniProtKB-KW"/>
</dbReference>
<gene>
    <name evidence="12" type="ORF">OLEA9_A008992</name>
</gene>
<evidence type="ECO:0000256" key="9">
    <source>
        <dbReference type="ARBA" id="ARBA00024343"/>
    </source>
</evidence>
<dbReference type="OrthoDB" id="771648at2759"/>
<comment type="subcellular location">
    <subcellularLocation>
        <location evidence="1">Nucleus</location>
    </subcellularLocation>
</comment>
<organism evidence="12 13">
    <name type="scientific">Olea europaea subsp. europaea</name>
    <dbReference type="NCBI Taxonomy" id="158383"/>
    <lineage>
        <taxon>Eukaryota</taxon>
        <taxon>Viridiplantae</taxon>
        <taxon>Streptophyta</taxon>
        <taxon>Embryophyta</taxon>
        <taxon>Tracheophyta</taxon>
        <taxon>Spermatophyta</taxon>
        <taxon>Magnoliopsida</taxon>
        <taxon>eudicotyledons</taxon>
        <taxon>Gunneridae</taxon>
        <taxon>Pentapetalae</taxon>
        <taxon>asterids</taxon>
        <taxon>lamiids</taxon>
        <taxon>Lamiales</taxon>
        <taxon>Oleaceae</taxon>
        <taxon>Oleeae</taxon>
        <taxon>Olea</taxon>
    </lineage>
</organism>
<evidence type="ECO:0000256" key="3">
    <source>
        <dbReference type="ARBA" id="ARBA00022821"/>
    </source>
</evidence>
<dbReference type="PRINTS" id="PR00367">
    <property type="entry name" value="ETHRSPELEMNT"/>
</dbReference>
<dbReference type="CDD" id="cd00018">
    <property type="entry name" value="AP2"/>
    <property type="match status" value="1"/>
</dbReference>
<dbReference type="Gene3D" id="3.30.730.10">
    <property type="entry name" value="AP2/ERF domain"/>
    <property type="match status" value="1"/>
</dbReference>
<reference evidence="12 13" key="1">
    <citation type="submission" date="2019-12" db="EMBL/GenBank/DDBJ databases">
        <authorList>
            <person name="Alioto T."/>
            <person name="Alioto T."/>
            <person name="Gomez Garrido J."/>
        </authorList>
    </citation>
    <scope>NUCLEOTIDE SEQUENCE [LARGE SCALE GENOMIC DNA]</scope>
</reference>
<dbReference type="SUPFAM" id="SSF54171">
    <property type="entry name" value="DNA-binding domain"/>
    <property type="match status" value="1"/>
</dbReference>
<dbReference type="GO" id="GO:0003700">
    <property type="term" value="F:DNA-binding transcription factor activity"/>
    <property type="evidence" value="ECO:0007669"/>
    <property type="project" value="InterPro"/>
</dbReference>
<feature type="compositionally biased region" description="Basic and acidic residues" evidence="10">
    <location>
        <begin position="1"/>
        <end position="19"/>
    </location>
</feature>
<evidence type="ECO:0000256" key="10">
    <source>
        <dbReference type="SAM" id="MobiDB-lite"/>
    </source>
</evidence>
<evidence type="ECO:0000259" key="11">
    <source>
        <dbReference type="PROSITE" id="PS51032"/>
    </source>
</evidence>
<evidence type="ECO:0000313" key="12">
    <source>
        <dbReference type="EMBL" id="CAA2938489.1"/>
    </source>
</evidence>
<evidence type="ECO:0000256" key="5">
    <source>
        <dbReference type="ARBA" id="ARBA00023125"/>
    </source>
</evidence>
<dbReference type="InterPro" id="IPR001471">
    <property type="entry name" value="AP2/ERF_dom"/>
</dbReference>
<sequence>MERPTNDSSTHKENDDKEIPQPGQVSLNRPLKKIRSLQFQNNRNHFQSSCSKLVYPFALDEPDETGLFSRFHSLTPHEKNQNMISFEPDHHRQGLFGFDLHNQPLQNRNGKRNLDPTEGLLPRTMSTDRTASIPKLYRGVRQRHWGKWVAEIRLPRNRTRLWLGTFESAEAAALAYDRQAFRLRGRKARLNFPQLFFGPKSGESSAASNSSHTAQNYLLENFHQNQKQPDFQPDCKENVVENNFEKGCPSVPNETEIEDSQESTREFVFGESCNLESFDESHWVNSSDVWINPLQPDFFPGGSNSIWQNTTNNDSLSSVPGSIDEVLDDTFFQIQEENLSWKGDNLSSITFDPTEDKILMNTQDRL</sequence>
<feature type="region of interest" description="Disordered" evidence="10">
    <location>
        <begin position="1"/>
        <end position="29"/>
    </location>
</feature>
<proteinExistence type="inferred from homology"/>
<evidence type="ECO:0000256" key="7">
    <source>
        <dbReference type="ARBA" id="ARBA00023163"/>
    </source>
</evidence>
<keyword evidence="8" id="KW-0539">Nucleus</keyword>
<keyword evidence="5" id="KW-0238">DNA-binding</keyword>
<keyword evidence="2" id="KW-0936">Ethylene signaling pathway</keyword>
<keyword evidence="7" id="KW-0804">Transcription</keyword>
<feature type="region of interest" description="Disordered" evidence="10">
    <location>
        <begin position="102"/>
        <end position="124"/>
    </location>
</feature>
<dbReference type="Proteomes" id="UP000594638">
    <property type="component" value="Unassembled WGS sequence"/>
</dbReference>
<keyword evidence="13" id="KW-1185">Reference proteome</keyword>
<comment type="similarity">
    <text evidence="9">Belongs to the AP2/ERF transcription factor family. ERF subfamily.</text>
</comment>
<dbReference type="FunFam" id="3.30.730.10:FF:000001">
    <property type="entry name" value="Ethylene-responsive transcription factor 2"/>
    <property type="match status" value="1"/>
</dbReference>
<evidence type="ECO:0000256" key="6">
    <source>
        <dbReference type="ARBA" id="ARBA00023159"/>
    </source>
</evidence>
<dbReference type="InterPro" id="IPR051758">
    <property type="entry name" value="ERF/AP2-like"/>
</dbReference>
<dbReference type="PROSITE" id="PS51032">
    <property type="entry name" value="AP2_ERF"/>
    <property type="match status" value="1"/>
</dbReference>
<dbReference type="EMBL" id="CACTIH010000036">
    <property type="protein sequence ID" value="CAA2938489.1"/>
    <property type="molecule type" value="Genomic_DNA"/>
</dbReference>
<protein>
    <submittedName>
        <fullName evidence="12">Ethylene-responsive transcription factor ERF054-like</fullName>
    </submittedName>
</protein>
<accession>A0A8S0PBG4</accession>
<dbReference type="InterPro" id="IPR016177">
    <property type="entry name" value="DNA-bd_dom_sf"/>
</dbReference>
<evidence type="ECO:0000256" key="2">
    <source>
        <dbReference type="ARBA" id="ARBA00022745"/>
    </source>
</evidence>
<evidence type="ECO:0000256" key="1">
    <source>
        <dbReference type="ARBA" id="ARBA00004123"/>
    </source>
</evidence>
<dbReference type="Gramene" id="OE9A008992T1">
    <property type="protein sequence ID" value="OE9A008992C1"/>
    <property type="gene ID" value="OE9A008992"/>
</dbReference>
<evidence type="ECO:0000313" key="13">
    <source>
        <dbReference type="Proteomes" id="UP000594638"/>
    </source>
</evidence>
<evidence type="ECO:0000256" key="4">
    <source>
        <dbReference type="ARBA" id="ARBA00023015"/>
    </source>
</evidence>
<dbReference type="PANTHER" id="PTHR31657:SF19">
    <property type="entry name" value="ETHYLENE-RESPONSIVE TRANSCRIPTION FACTOR ERF053"/>
    <property type="match status" value="1"/>
</dbReference>